<dbReference type="FunFam" id="3.50.30.80:FF:000001">
    <property type="entry name" value="Dihydroxy-acid dehydratase"/>
    <property type="match status" value="1"/>
</dbReference>
<dbReference type="SUPFAM" id="SSF52016">
    <property type="entry name" value="LeuD/IlvD-like"/>
    <property type="match status" value="1"/>
</dbReference>
<feature type="binding site" evidence="15">
    <location>
        <position position="461"/>
    </location>
    <ligand>
        <name>Mg(2+)</name>
        <dbReference type="ChEBI" id="CHEBI:18420"/>
    </ligand>
</feature>
<keyword evidence="8 15" id="KW-0411">Iron-sulfur</keyword>
<dbReference type="InterPro" id="IPR056740">
    <property type="entry name" value="ILV_EDD_C"/>
</dbReference>
<feature type="active site" description="Proton acceptor" evidence="15">
    <location>
        <position position="487"/>
    </location>
</feature>
<evidence type="ECO:0000256" key="11">
    <source>
        <dbReference type="ARBA" id="ARBA00029304"/>
    </source>
</evidence>
<dbReference type="Gene3D" id="3.50.30.80">
    <property type="entry name" value="IlvD/EDD C-terminal domain-like"/>
    <property type="match status" value="1"/>
</dbReference>
<evidence type="ECO:0000313" key="18">
    <source>
        <dbReference type="EMBL" id="QPM91788.1"/>
    </source>
</evidence>
<comment type="catalytic activity">
    <reaction evidence="11">
        <text>(2R)-2,3-dihydroxy-3-methylbutanoate = 3-methyl-2-oxobutanoate + H2O</text>
        <dbReference type="Rhea" id="RHEA:24809"/>
        <dbReference type="ChEBI" id="CHEBI:11851"/>
        <dbReference type="ChEBI" id="CHEBI:15377"/>
        <dbReference type="ChEBI" id="CHEBI:49072"/>
        <dbReference type="EC" id="4.2.1.9"/>
    </reaction>
    <physiologicalReaction direction="left-to-right" evidence="11">
        <dbReference type="Rhea" id="RHEA:24810"/>
    </physiologicalReaction>
</comment>
<keyword evidence="19" id="KW-1185">Reference proteome</keyword>
<evidence type="ECO:0000256" key="13">
    <source>
        <dbReference type="ARBA" id="ARBA00029437"/>
    </source>
</evidence>
<feature type="domain" description="Dihydroxy-acid/6-phosphogluconate dehydratase N-terminal" evidence="16">
    <location>
        <begin position="39"/>
        <end position="365"/>
    </location>
</feature>
<evidence type="ECO:0000256" key="5">
    <source>
        <dbReference type="ARBA" id="ARBA00022723"/>
    </source>
</evidence>
<dbReference type="GO" id="GO:0000287">
    <property type="term" value="F:magnesium ion binding"/>
    <property type="evidence" value="ECO:0007669"/>
    <property type="project" value="UniProtKB-UniRule"/>
</dbReference>
<evidence type="ECO:0000256" key="10">
    <source>
        <dbReference type="ARBA" id="ARBA00023304"/>
    </source>
</evidence>
<dbReference type="InterPro" id="IPR004404">
    <property type="entry name" value="DihydroxyA_deHydtase"/>
</dbReference>
<keyword evidence="4 15" id="KW-0001">2Fe-2S</keyword>
<reference evidence="18 19" key="1">
    <citation type="submission" date="2020-08" db="EMBL/GenBank/DDBJ databases">
        <title>Genome sequence of Rhodobacteraceae bacterium Lw-13e.</title>
        <authorList>
            <person name="Poehlein A."/>
            <person name="Wolter L."/>
            <person name="Daniel R."/>
            <person name="Brinkhoff T."/>
        </authorList>
    </citation>
    <scope>NUCLEOTIDE SEQUENCE [LARGE SCALE GENOMIC DNA]</scope>
    <source>
        <strain evidence="18 19">Lw-13e</strain>
    </source>
</reference>
<accession>A0A418SGS7</accession>
<comment type="cofactor">
    <cofactor evidence="15">
        <name>[2Fe-2S] cluster</name>
        <dbReference type="ChEBI" id="CHEBI:190135"/>
    </cofactor>
    <text evidence="15">Binds 1 [2Fe-2S] cluster per subunit. This cluster acts as a Lewis acid cofactor.</text>
</comment>
<dbReference type="HAMAP" id="MF_00012">
    <property type="entry name" value="IlvD"/>
    <property type="match status" value="1"/>
</dbReference>
<feature type="binding site" evidence="15">
    <location>
        <position position="128"/>
    </location>
    <ligand>
        <name>Mg(2+)</name>
        <dbReference type="ChEBI" id="CHEBI:18420"/>
    </ligand>
</feature>
<comment type="caution">
    <text evidence="15">Lacks conserved residue(s) required for the propagation of feature annotation.</text>
</comment>
<dbReference type="GO" id="GO:0009097">
    <property type="term" value="P:isoleucine biosynthetic process"/>
    <property type="evidence" value="ECO:0007669"/>
    <property type="project" value="UniProtKB-UniRule"/>
</dbReference>
<dbReference type="KEGG" id="palw:PSAL_030430"/>
<dbReference type="EMBL" id="CP060436">
    <property type="protein sequence ID" value="QPM91788.1"/>
    <property type="molecule type" value="Genomic_DNA"/>
</dbReference>
<evidence type="ECO:0000256" key="4">
    <source>
        <dbReference type="ARBA" id="ARBA00022714"/>
    </source>
</evidence>
<dbReference type="PANTHER" id="PTHR21000">
    <property type="entry name" value="DIHYDROXY-ACID DEHYDRATASE DAD"/>
    <property type="match status" value="1"/>
</dbReference>
<comment type="pathway">
    <text evidence="13 15">Amino-acid biosynthesis; L-isoleucine biosynthesis; L-isoleucine from 2-oxobutanoate: step 3/4.</text>
</comment>
<comment type="function">
    <text evidence="15">Functions in the biosynthesis of branched-chain amino acids. Catalyzes the dehydration of (2R,3R)-2,3-dihydroxy-3-methylpentanoate (2,3-dihydroxy-3-methylvalerate) into 2-oxo-3-methylpentanoate (2-oxo-3-methylvalerate) and of (2R)-2,3-dihydroxy-3-methylbutanoate (2,3-dihydroxyisovalerate) into 2-oxo-3-methylbutanoate (2-oxoisovalerate), the penultimate precursor to L-isoleucine and L-valine, respectively.</text>
</comment>
<feature type="binding site" evidence="15">
    <location>
        <position position="86"/>
    </location>
    <ligand>
        <name>Mg(2+)</name>
        <dbReference type="ChEBI" id="CHEBI:18420"/>
    </ligand>
</feature>
<dbReference type="InterPro" id="IPR042096">
    <property type="entry name" value="Dihydro-acid_dehy_C"/>
</dbReference>
<keyword evidence="6 15" id="KW-0460">Magnesium</keyword>
<dbReference type="EC" id="4.2.1.9" evidence="14 15"/>
<dbReference type="InterPro" id="IPR050165">
    <property type="entry name" value="DHAD_IlvD/Edd"/>
</dbReference>
<evidence type="ECO:0000256" key="9">
    <source>
        <dbReference type="ARBA" id="ARBA00023239"/>
    </source>
</evidence>
<dbReference type="SUPFAM" id="SSF143975">
    <property type="entry name" value="IlvD/EDD N-terminal domain-like"/>
    <property type="match status" value="1"/>
</dbReference>
<dbReference type="Pfam" id="PF24877">
    <property type="entry name" value="ILV_EDD_C"/>
    <property type="match status" value="1"/>
</dbReference>
<dbReference type="OrthoDB" id="9807077at2"/>
<comment type="subunit">
    <text evidence="15">Homodimer.</text>
</comment>
<dbReference type="PROSITE" id="PS00887">
    <property type="entry name" value="ILVD_EDD_2"/>
    <property type="match status" value="1"/>
</dbReference>
<feature type="binding site" description="via carbamate group" evidence="15">
    <location>
        <position position="129"/>
    </location>
    <ligand>
        <name>Mg(2+)</name>
        <dbReference type="ChEBI" id="CHEBI:18420"/>
    </ligand>
</feature>
<name>A0A418SGS7_9RHOB</name>
<dbReference type="InterPro" id="IPR000581">
    <property type="entry name" value="ILV_EDD_N"/>
</dbReference>
<dbReference type="Proteomes" id="UP000283786">
    <property type="component" value="Chromosome"/>
</dbReference>
<evidence type="ECO:0000256" key="6">
    <source>
        <dbReference type="ARBA" id="ARBA00022842"/>
    </source>
</evidence>
<dbReference type="PANTHER" id="PTHR21000:SF5">
    <property type="entry name" value="DIHYDROXY-ACID DEHYDRATASE, MITOCHONDRIAL"/>
    <property type="match status" value="1"/>
</dbReference>
<gene>
    <name evidence="18" type="primary">ilvD_2</name>
    <name evidence="15" type="synonym">ilvD</name>
    <name evidence="18" type="ORF">PSAL_030430</name>
</gene>
<feature type="binding site" evidence="15">
    <location>
        <position position="54"/>
    </location>
    <ligand>
        <name>[2Fe-2S] cluster</name>
        <dbReference type="ChEBI" id="CHEBI:190135"/>
    </ligand>
</feature>
<dbReference type="PROSITE" id="PS00886">
    <property type="entry name" value="ILVD_EDD_1"/>
    <property type="match status" value="1"/>
</dbReference>
<comment type="cofactor">
    <cofactor evidence="1 15">
        <name>Mg(2+)</name>
        <dbReference type="ChEBI" id="CHEBI:18420"/>
    </cofactor>
</comment>
<evidence type="ECO:0000256" key="2">
    <source>
        <dbReference type="ARBA" id="ARBA00006486"/>
    </source>
</evidence>
<evidence type="ECO:0000256" key="14">
    <source>
        <dbReference type="ARBA" id="ARBA00029490"/>
    </source>
</evidence>
<keyword evidence="7 15" id="KW-0408">Iron</keyword>
<dbReference type="Pfam" id="PF00920">
    <property type="entry name" value="ILVD_EDD_N"/>
    <property type="match status" value="1"/>
</dbReference>
<dbReference type="GO" id="GO:0004160">
    <property type="term" value="F:dihydroxy-acid dehydratase activity"/>
    <property type="evidence" value="ECO:0007669"/>
    <property type="project" value="UniProtKB-UniRule"/>
</dbReference>
<evidence type="ECO:0000256" key="1">
    <source>
        <dbReference type="ARBA" id="ARBA00001946"/>
    </source>
</evidence>
<dbReference type="UniPathway" id="UPA00049">
    <property type="reaction ID" value="UER00061"/>
</dbReference>
<evidence type="ECO:0000256" key="7">
    <source>
        <dbReference type="ARBA" id="ARBA00023004"/>
    </source>
</evidence>
<evidence type="ECO:0000256" key="8">
    <source>
        <dbReference type="ARBA" id="ARBA00023014"/>
    </source>
</evidence>
<dbReference type="NCBIfam" id="NF002068">
    <property type="entry name" value="PRK00911.1"/>
    <property type="match status" value="1"/>
</dbReference>
<proteinExistence type="inferred from homology"/>
<organism evidence="18 19">
    <name type="scientific">Pseudooceanicola algae</name>
    <dbReference type="NCBI Taxonomy" id="1537215"/>
    <lineage>
        <taxon>Bacteria</taxon>
        <taxon>Pseudomonadati</taxon>
        <taxon>Pseudomonadota</taxon>
        <taxon>Alphaproteobacteria</taxon>
        <taxon>Rhodobacterales</taxon>
        <taxon>Paracoccaceae</taxon>
        <taxon>Pseudooceanicola</taxon>
    </lineage>
</organism>
<feature type="domain" description="Dihydroxy-acid/6-phosphogluconate dehydratase C-terminal" evidence="17">
    <location>
        <begin position="377"/>
        <end position="569"/>
    </location>
</feature>
<dbReference type="AlphaFoldDB" id="A0A418SGS7"/>
<sequence>MTKFDKARLPSRHVTEGPARAPHRSYLYAMGLSETEIHQPLVGVATCWNEAAPCNISLNRQAQAVKMGVKAGEGTPREFTTITVTDGIAMGHEGMRSSLASREAIADTVELTMRGHCYDAIVGLAGCDKSLPGMMMAMVRLNVPSVFIYGGSILPGKAPQVDEIPEDFRSRDLTVQDMFEAVGRHQNQAMSSAALDMLERVACPSSGACGGQFTANTMACVSEAIGLALMNSSGMPAPYESRDQYGEASGQAVMALVERNIRARDIVTKESLINAARVVACTGGSTNAGLHLPAIAHEAGIDFDLFDVCDIFRETPYFVNLKPGGDYVAKDLFDAGGIPVVLKELDRAGLIHRDCLTVSGLSIGEEIDRITRKIDGKVIHAIDAPITATGGVVGLKGNLAPEGAIVKVAGMSPEQQVFTGPARVFECEEDAFEAVQQRAYAEGDVIVIRNEGPAGGPGMREMLATTAALSGQGMGKKVALITDGRFSGATRGFCVGHVGPEAAHCGPIALLRDGDIITIDAISGTIDADLSVADLADRKAAWTGPRETIYASGALWKYARQVGSTRLGAVTHPGGKAEKHVYADL</sequence>
<evidence type="ECO:0000259" key="16">
    <source>
        <dbReference type="Pfam" id="PF00920"/>
    </source>
</evidence>
<dbReference type="GO" id="GO:0009099">
    <property type="term" value="P:L-valine biosynthetic process"/>
    <property type="evidence" value="ECO:0007669"/>
    <property type="project" value="UniProtKB-UniRule"/>
</dbReference>
<keyword evidence="9 15" id="KW-0456">Lyase</keyword>
<dbReference type="NCBIfam" id="TIGR00110">
    <property type="entry name" value="ilvD"/>
    <property type="match status" value="1"/>
</dbReference>
<protein>
    <recommendedName>
        <fullName evidence="14 15">Dihydroxy-acid dehydratase</fullName>
        <shortName evidence="15">DAD</shortName>
        <ecNumber evidence="14 15">4.2.1.9</ecNumber>
    </recommendedName>
</protein>
<dbReference type="UniPathway" id="UPA00047">
    <property type="reaction ID" value="UER00057"/>
</dbReference>
<dbReference type="InterPro" id="IPR020558">
    <property type="entry name" value="DiOHA_6PGluconate_deHydtase_CS"/>
</dbReference>
<comment type="pathway">
    <text evidence="12 15">Amino-acid biosynthesis; L-valine biosynthesis; L-valine from pyruvate: step 3/4.</text>
</comment>
<evidence type="ECO:0000256" key="3">
    <source>
        <dbReference type="ARBA" id="ARBA00022605"/>
    </source>
</evidence>
<comment type="similarity">
    <text evidence="2 15">Belongs to the IlvD/Edd family.</text>
</comment>
<evidence type="ECO:0000256" key="12">
    <source>
        <dbReference type="ARBA" id="ARBA00029436"/>
    </source>
</evidence>
<dbReference type="RefSeq" id="WP_119839406.1">
    <property type="nucleotide sequence ID" value="NZ_CP060436.1"/>
</dbReference>
<keyword evidence="5 15" id="KW-0479">Metal-binding</keyword>
<comment type="catalytic activity">
    <reaction evidence="15">
        <text>(2R,3R)-2,3-dihydroxy-3-methylpentanoate = (S)-3-methyl-2-oxopentanoate + H2O</text>
        <dbReference type="Rhea" id="RHEA:27694"/>
        <dbReference type="ChEBI" id="CHEBI:15377"/>
        <dbReference type="ChEBI" id="CHEBI:35146"/>
        <dbReference type="ChEBI" id="CHEBI:49258"/>
        <dbReference type="EC" id="4.2.1.9"/>
    </reaction>
</comment>
<keyword evidence="3 15" id="KW-0028">Amino-acid biosynthesis</keyword>
<evidence type="ECO:0000259" key="17">
    <source>
        <dbReference type="Pfam" id="PF24877"/>
    </source>
</evidence>
<feature type="modified residue" description="N6-carboxylysine" evidence="15">
    <location>
        <position position="129"/>
    </location>
</feature>
<dbReference type="GO" id="GO:0051537">
    <property type="term" value="F:2 iron, 2 sulfur cluster binding"/>
    <property type="evidence" value="ECO:0007669"/>
    <property type="project" value="UniProtKB-UniRule"/>
</dbReference>
<dbReference type="InterPro" id="IPR037237">
    <property type="entry name" value="IlvD/EDD_N"/>
</dbReference>
<keyword evidence="10 15" id="KW-0100">Branched-chain amino acid biosynthesis</keyword>
<evidence type="ECO:0000256" key="15">
    <source>
        <dbReference type="HAMAP-Rule" id="MF_00012"/>
    </source>
</evidence>
<evidence type="ECO:0000313" key="19">
    <source>
        <dbReference type="Proteomes" id="UP000283786"/>
    </source>
</evidence>